<evidence type="ECO:0000256" key="1">
    <source>
        <dbReference type="SAM" id="MobiDB-lite"/>
    </source>
</evidence>
<comment type="caution">
    <text evidence="2">The sequence shown here is derived from an EMBL/GenBank/DDBJ whole genome shotgun (WGS) entry which is preliminary data.</text>
</comment>
<sequence length="477" mass="54137">MDFHLRSLQRVMRKENVIVENGASRRKVYHPPWRTIRETNGPVLFHCATSSEPFVSFNAPESDGPPRACQKRGKSPLCEGRVENFQHFNQVPSIRFDLGGGGLDFHLRSLERVTWKENGAGIPSSRMGLQDEKNTHPPCRSIRETNGPVLFHCATSSEPFVSFNAPESDGPPGACQKRRKSALCEGRVDNFPHSNQVPSIRFDLGEVDGLPSSFSGKSNAEKKMTLSFHRREWGFRKKRIPSALSDNKGDEWSRFDPLRDVVRAAKKLLLNYDMRKESNTGNKLVVTVWDPGLNVLWFSFFVDRQLVTCCEGFLLNFWQSNDVGFAPLFRPILFAVFPSSKCTIYFGYRSIVIFHTLSHSILALEGSCPVKNVSDFPSNFPHLVHFSYTLQPNDLFIKYIVLFQLEKEGKSPLREGRVDNFPHFNQVPSNRFDLGGGGMDFHLRSLERVIRKENDAGAASSRMELQEEKNTIRPVGQ</sequence>
<dbReference type="AlphaFoldDB" id="A0AAV4WF63"/>
<feature type="region of interest" description="Disordered" evidence="1">
    <location>
        <begin position="455"/>
        <end position="477"/>
    </location>
</feature>
<reference evidence="2 3" key="1">
    <citation type="submission" date="2021-06" db="EMBL/GenBank/DDBJ databases">
        <title>Caerostris darwini draft genome.</title>
        <authorList>
            <person name="Kono N."/>
            <person name="Arakawa K."/>
        </authorList>
    </citation>
    <scope>NUCLEOTIDE SEQUENCE [LARGE SCALE GENOMIC DNA]</scope>
</reference>
<evidence type="ECO:0000313" key="2">
    <source>
        <dbReference type="EMBL" id="GIY80464.1"/>
    </source>
</evidence>
<dbReference type="Proteomes" id="UP001054837">
    <property type="component" value="Unassembled WGS sequence"/>
</dbReference>
<keyword evidence="3" id="KW-1185">Reference proteome</keyword>
<accession>A0AAV4WF63</accession>
<organism evidence="2 3">
    <name type="scientific">Caerostris darwini</name>
    <dbReference type="NCBI Taxonomy" id="1538125"/>
    <lineage>
        <taxon>Eukaryota</taxon>
        <taxon>Metazoa</taxon>
        <taxon>Ecdysozoa</taxon>
        <taxon>Arthropoda</taxon>
        <taxon>Chelicerata</taxon>
        <taxon>Arachnida</taxon>
        <taxon>Araneae</taxon>
        <taxon>Araneomorphae</taxon>
        <taxon>Entelegynae</taxon>
        <taxon>Araneoidea</taxon>
        <taxon>Araneidae</taxon>
        <taxon>Caerostris</taxon>
    </lineage>
</organism>
<name>A0AAV4WF63_9ARAC</name>
<dbReference type="EMBL" id="BPLQ01014509">
    <property type="protein sequence ID" value="GIY80464.1"/>
    <property type="molecule type" value="Genomic_DNA"/>
</dbReference>
<evidence type="ECO:0000313" key="3">
    <source>
        <dbReference type="Proteomes" id="UP001054837"/>
    </source>
</evidence>
<gene>
    <name evidence="2" type="ORF">CDAR_596631</name>
</gene>
<proteinExistence type="predicted"/>
<protein>
    <submittedName>
        <fullName evidence="2">Uncharacterized protein</fullName>
    </submittedName>
</protein>